<protein>
    <submittedName>
        <fullName evidence="1">Uncharacterized protein</fullName>
    </submittedName>
</protein>
<dbReference type="EMBL" id="GBXM01050995">
    <property type="protein sequence ID" value="JAH57582.1"/>
    <property type="molecule type" value="Transcribed_RNA"/>
</dbReference>
<evidence type="ECO:0000313" key="1">
    <source>
        <dbReference type="EMBL" id="JAH57582.1"/>
    </source>
</evidence>
<sequence length="25" mass="2962">MLLLRVSCTAPYTIRLYSWIFTEAI</sequence>
<organism evidence="1">
    <name type="scientific">Anguilla anguilla</name>
    <name type="common">European freshwater eel</name>
    <name type="synonym">Muraena anguilla</name>
    <dbReference type="NCBI Taxonomy" id="7936"/>
    <lineage>
        <taxon>Eukaryota</taxon>
        <taxon>Metazoa</taxon>
        <taxon>Chordata</taxon>
        <taxon>Craniata</taxon>
        <taxon>Vertebrata</taxon>
        <taxon>Euteleostomi</taxon>
        <taxon>Actinopterygii</taxon>
        <taxon>Neopterygii</taxon>
        <taxon>Teleostei</taxon>
        <taxon>Anguilliformes</taxon>
        <taxon>Anguillidae</taxon>
        <taxon>Anguilla</taxon>
    </lineage>
</organism>
<dbReference type="AlphaFoldDB" id="A0A0E9TVT2"/>
<reference evidence="1" key="2">
    <citation type="journal article" date="2015" name="Fish Shellfish Immunol.">
        <title>Early steps in the European eel (Anguilla anguilla)-Vibrio vulnificus interaction in the gills: Role of the RtxA13 toxin.</title>
        <authorList>
            <person name="Callol A."/>
            <person name="Pajuelo D."/>
            <person name="Ebbesson L."/>
            <person name="Teles M."/>
            <person name="MacKenzie S."/>
            <person name="Amaro C."/>
        </authorList>
    </citation>
    <scope>NUCLEOTIDE SEQUENCE</scope>
</reference>
<proteinExistence type="predicted"/>
<name>A0A0E9TVT2_ANGAN</name>
<accession>A0A0E9TVT2</accession>
<reference evidence="1" key="1">
    <citation type="submission" date="2014-11" db="EMBL/GenBank/DDBJ databases">
        <authorList>
            <person name="Amaro Gonzalez C."/>
        </authorList>
    </citation>
    <scope>NUCLEOTIDE SEQUENCE</scope>
</reference>